<feature type="compositionally biased region" description="Basic and acidic residues" evidence="1">
    <location>
        <begin position="314"/>
        <end position="325"/>
    </location>
</feature>
<keyword evidence="3" id="KW-1185">Reference proteome</keyword>
<gene>
    <name evidence="2" type="ORF">EHS25_002573</name>
</gene>
<dbReference type="OrthoDB" id="445007at2759"/>
<dbReference type="PANTHER" id="PTHR31630:SF6">
    <property type="entry name" value="PHYTANOYL-COA DIOXYGENASE-RELATED"/>
    <property type="match status" value="1"/>
</dbReference>
<sequence>MVVQSQTLVEAVSPTKPAPRLELVGGDTENVPQWMEELRTVGWTVIPNTISEERAAEYVDHAYTWLESWGFGFDRNDPSTHTTAQLPFHIRGGLYNRLSIAHQQWVWDLKSEPSLVEKFEQIWGTKELLVSYDGLNMSIPDKTREASDPALKPWPHVDQSPYRHNLQCVQGILNLLPNGPEDGGLMVLQGSNALYTELWQHFDHKKPAEGWNKWEMQPLDDEMVDWLISKGCKWVKVCPNPGDLMLWDSRAVHYGALPSSTVHRFAAYVCYKPASHVSEEAKQQRKGAWESKSNTAHDPAVIRIMPRLPPPEHPQYEKVKARPVPEPKLSARARQLAGLDEY</sequence>
<organism evidence="2 3">
    <name type="scientific">Saitozyma podzolica</name>
    <dbReference type="NCBI Taxonomy" id="1890683"/>
    <lineage>
        <taxon>Eukaryota</taxon>
        <taxon>Fungi</taxon>
        <taxon>Dikarya</taxon>
        <taxon>Basidiomycota</taxon>
        <taxon>Agaricomycotina</taxon>
        <taxon>Tremellomycetes</taxon>
        <taxon>Tremellales</taxon>
        <taxon>Trimorphomycetaceae</taxon>
        <taxon>Saitozyma</taxon>
    </lineage>
</organism>
<dbReference type="SUPFAM" id="SSF51197">
    <property type="entry name" value="Clavaminate synthase-like"/>
    <property type="match status" value="1"/>
</dbReference>
<name>A0A427YCL4_9TREE</name>
<evidence type="ECO:0008006" key="4">
    <source>
        <dbReference type="Google" id="ProtNLM"/>
    </source>
</evidence>
<comment type="caution">
    <text evidence="2">The sequence shown here is derived from an EMBL/GenBank/DDBJ whole genome shotgun (WGS) entry which is preliminary data.</text>
</comment>
<accession>A0A427YCL4</accession>
<dbReference type="PANTHER" id="PTHR31630">
    <property type="entry name" value="PHYTANOYL-COA DIOXYGENASE-RELATED-RELATED"/>
    <property type="match status" value="1"/>
</dbReference>
<dbReference type="Proteomes" id="UP000279259">
    <property type="component" value="Unassembled WGS sequence"/>
</dbReference>
<evidence type="ECO:0000313" key="2">
    <source>
        <dbReference type="EMBL" id="RSH88911.1"/>
    </source>
</evidence>
<dbReference type="AlphaFoldDB" id="A0A427YCL4"/>
<reference evidence="2 3" key="1">
    <citation type="submission" date="2018-11" db="EMBL/GenBank/DDBJ databases">
        <title>Genome sequence of Saitozyma podzolica DSM 27192.</title>
        <authorList>
            <person name="Aliyu H."/>
            <person name="Gorte O."/>
            <person name="Ochsenreither K."/>
        </authorList>
    </citation>
    <scope>NUCLEOTIDE SEQUENCE [LARGE SCALE GENOMIC DNA]</scope>
    <source>
        <strain evidence="2 3">DSM 27192</strain>
    </source>
</reference>
<protein>
    <recommendedName>
        <fullName evidence="4">Phytanoyl-CoA dioxygenase</fullName>
    </recommendedName>
</protein>
<dbReference type="Gene3D" id="2.60.120.620">
    <property type="entry name" value="q2cbj1_9rhob like domain"/>
    <property type="match status" value="1"/>
</dbReference>
<feature type="region of interest" description="Disordered" evidence="1">
    <location>
        <begin position="305"/>
        <end position="342"/>
    </location>
</feature>
<proteinExistence type="predicted"/>
<dbReference type="EMBL" id="RSCD01000015">
    <property type="protein sequence ID" value="RSH88911.1"/>
    <property type="molecule type" value="Genomic_DNA"/>
</dbReference>
<evidence type="ECO:0000313" key="3">
    <source>
        <dbReference type="Proteomes" id="UP000279259"/>
    </source>
</evidence>
<evidence type="ECO:0000256" key="1">
    <source>
        <dbReference type="SAM" id="MobiDB-lite"/>
    </source>
</evidence>